<dbReference type="InterPro" id="IPR013424">
    <property type="entry name" value="Ice-binding_C"/>
</dbReference>
<evidence type="ECO:0000313" key="4">
    <source>
        <dbReference type="Proteomes" id="UP000000925"/>
    </source>
</evidence>
<dbReference type="HOGENOM" id="CLU_1346996_0_0_0"/>
<dbReference type="Proteomes" id="UP000000925">
    <property type="component" value="Chromosome"/>
</dbReference>
<name>D5EIH5_CORAD</name>
<dbReference type="KEGG" id="caa:Caka_1221"/>
<dbReference type="STRING" id="583355.Caka_1221"/>
<gene>
    <name evidence="3" type="ordered locus">Caka_1221</name>
</gene>
<evidence type="ECO:0000259" key="2">
    <source>
        <dbReference type="Pfam" id="PF07589"/>
    </source>
</evidence>
<dbReference type="RefSeq" id="WP_013042963.1">
    <property type="nucleotide sequence ID" value="NC_014008.1"/>
</dbReference>
<feature type="domain" description="Ice-binding protein C-terminal" evidence="2">
    <location>
        <begin position="182"/>
        <end position="204"/>
    </location>
</feature>
<protein>
    <recommendedName>
        <fullName evidence="2">Ice-binding protein C-terminal domain-containing protein</fullName>
    </recommendedName>
</protein>
<dbReference type="Pfam" id="PF07589">
    <property type="entry name" value="PEP-CTERM"/>
    <property type="match status" value="1"/>
</dbReference>
<dbReference type="eggNOG" id="ENOG502ZGI1">
    <property type="taxonomic scope" value="Bacteria"/>
</dbReference>
<keyword evidence="4" id="KW-1185">Reference proteome</keyword>
<feature type="signal peptide" evidence="1">
    <location>
        <begin position="1"/>
        <end position="29"/>
    </location>
</feature>
<keyword evidence="1" id="KW-0732">Signal</keyword>
<dbReference type="EMBL" id="CP001998">
    <property type="protein sequence ID" value="ADE54241.1"/>
    <property type="molecule type" value="Genomic_DNA"/>
</dbReference>
<proteinExistence type="predicted"/>
<accession>D5EIH5</accession>
<dbReference type="AlphaFoldDB" id="D5EIH5"/>
<evidence type="ECO:0000313" key="3">
    <source>
        <dbReference type="EMBL" id="ADE54241.1"/>
    </source>
</evidence>
<evidence type="ECO:0000256" key="1">
    <source>
        <dbReference type="SAM" id="SignalP"/>
    </source>
</evidence>
<sequence>MKAKLTNSTARKAAAGSIATLLAASSADAIVVYYDNTNSFTVDDINTFQGWDIDGDTVNEASIQSWFGNVIDIYGGGNAFQVVGASSTLQGMSSGVVISSAQSFTSSIYSIAGTAGPRNATGFSDGAPAYIGFSFDPDGAGAGPTLYGWAELVLSSGGSFGSVTVNRWAYEDSGAAIVTGVVPEPESASLGLGLLALGAAGVRRWRGAKRSA</sequence>
<reference evidence="3 4" key="1">
    <citation type="journal article" date="2010" name="Stand. Genomic Sci.">
        <title>Complete genome sequence of Coraliomargarita akajimensis type strain (04OKA010-24).</title>
        <authorList>
            <person name="Mavromatis K."/>
            <person name="Abt B."/>
            <person name="Brambilla E."/>
            <person name="Lapidus A."/>
            <person name="Copeland A."/>
            <person name="Deshpande S."/>
            <person name="Nolan M."/>
            <person name="Lucas S."/>
            <person name="Tice H."/>
            <person name="Cheng J.F."/>
            <person name="Han C."/>
            <person name="Detter J.C."/>
            <person name="Woyke T."/>
            <person name="Goodwin L."/>
            <person name="Pitluck S."/>
            <person name="Held B."/>
            <person name="Brettin T."/>
            <person name="Tapia R."/>
            <person name="Ivanova N."/>
            <person name="Mikhailova N."/>
            <person name="Pati A."/>
            <person name="Liolios K."/>
            <person name="Chen A."/>
            <person name="Palaniappan K."/>
            <person name="Land M."/>
            <person name="Hauser L."/>
            <person name="Chang Y.J."/>
            <person name="Jeffries C.D."/>
            <person name="Rohde M."/>
            <person name="Goker M."/>
            <person name="Bristow J."/>
            <person name="Eisen J.A."/>
            <person name="Markowitz V."/>
            <person name="Hugenholtz P."/>
            <person name="Klenk H.P."/>
            <person name="Kyrpides N.C."/>
        </authorList>
    </citation>
    <scope>NUCLEOTIDE SEQUENCE [LARGE SCALE GENOMIC DNA]</scope>
    <source>
        <strain evidence="4">DSM 45221 / IAM 15411 / JCM 23193 / KCTC 12865</strain>
    </source>
</reference>
<feature type="chain" id="PRO_5003071516" description="Ice-binding protein C-terminal domain-containing protein" evidence="1">
    <location>
        <begin position="30"/>
        <end position="212"/>
    </location>
</feature>
<organism evidence="3 4">
    <name type="scientific">Coraliomargarita akajimensis (strain DSM 45221 / IAM 15411 / JCM 23193 / KCTC 12865 / 04OKA010-24)</name>
    <dbReference type="NCBI Taxonomy" id="583355"/>
    <lineage>
        <taxon>Bacteria</taxon>
        <taxon>Pseudomonadati</taxon>
        <taxon>Verrucomicrobiota</taxon>
        <taxon>Opitutia</taxon>
        <taxon>Puniceicoccales</taxon>
        <taxon>Coraliomargaritaceae</taxon>
        <taxon>Coraliomargarita</taxon>
    </lineage>
</organism>